<proteinExistence type="predicted"/>
<dbReference type="HOGENOM" id="CLU_139288_0_0_1"/>
<evidence type="ECO:0000313" key="1">
    <source>
        <dbReference type="EMBL" id="EME41717.1"/>
    </source>
</evidence>
<dbReference type="eggNOG" id="ENOG502SP0W">
    <property type="taxonomic scope" value="Eukaryota"/>
</dbReference>
<evidence type="ECO:0000313" key="2">
    <source>
        <dbReference type="Proteomes" id="UP000016933"/>
    </source>
</evidence>
<gene>
    <name evidence="1" type="ORF">DOTSEDRAFT_55463</name>
</gene>
<dbReference type="Proteomes" id="UP000016933">
    <property type="component" value="Unassembled WGS sequence"/>
</dbReference>
<keyword evidence="2" id="KW-1185">Reference proteome</keyword>
<protein>
    <submittedName>
        <fullName evidence="1">Uncharacterized protein</fullName>
    </submittedName>
</protein>
<dbReference type="AlphaFoldDB" id="N1PHA0"/>
<dbReference type="OMA" id="QIHQIAR"/>
<dbReference type="InterPro" id="IPR036440">
    <property type="entry name" value="Peptidase_C15-like_sf"/>
</dbReference>
<reference evidence="2" key="1">
    <citation type="journal article" date="2012" name="PLoS Genet.">
        <title>The genomes of the fungal plant pathogens Cladosporium fulvum and Dothistroma septosporum reveal adaptation to different hosts and lifestyles but also signatures of common ancestry.</title>
        <authorList>
            <person name="de Wit P.J.G.M."/>
            <person name="van der Burgt A."/>
            <person name="Oekmen B."/>
            <person name="Stergiopoulos I."/>
            <person name="Abd-Elsalam K.A."/>
            <person name="Aerts A.L."/>
            <person name="Bahkali A.H."/>
            <person name="Beenen H.G."/>
            <person name="Chettri P."/>
            <person name="Cox M.P."/>
            <person name="Datema E."/>
            <person name="de Vries R.P."/>
            <person name="Dhillon B."/>
            <person name="Ganley A.R."/>
            <person name="Griffiths S.A."/>
            <person name="Guo Y."/>
            <person name="Hamelin R.C."/>
            <person name="Henrissat B."/>
            <person name="Kabir M.S."/>
            <person name="Jashni M.K."/>
            <person name="Kema G."/>
            <person name="Klaubauf S."/>
            <person name="Lapidus A."/>
            <person name="Levasseur A."/>
            <person name="Lindquist E."/>
            <person name="Mehrabi R."/>
            <person name="Ohm R.A."/>
            <person name="Owen T.J."/>
            <person name="Salamov A."/>
            <person name="Schwelm A."/>
            <person name="Schijlen E."/>
            <person name="Sun H."/>
            <person name="van den Burg H.A."/>
            <person name="van Ham R.C.H.J."/>
            <person name="Zhang S."/>
            <person name="Goodwin S.B."/>
            <person name="Grigoriev I.V."/>
            <person name="Collemare J."/>
            <person name="Bradshaw R.E."/>
        </authorList>
    </citation>
    <scope>NUCLEOTIDE SEQUENCE [LARGE SCALE GENOMIC DNA]</scope>
    <source>
        <strain evidence="2">NZE10 / CBS 128990</strain>
    </source>
</reference>
<dbReference type="OrthoDB" id="2772415at2759"/>
<organism evidence="1 2">
    <name type="scientific">Dothistroma septosporum (strain NZE10 / CBS 128990)</name>
    <name type="common">Red band needle blight fungus</name>
    <name type="synonym">Mycosphaerella pini</name>
    <dbReference type="NCBI Taxonomy" id="675120"/>
    <lineage>
        <taxon>Eukaryota</taxon>
        <taxon>Fungi</taxon>
        <taxon>Dikarya</taxon>
        <taxon>Ascomycota</taxon>
        <taxon>Pezizomycotina</taxon>
        <taxon>Dothideomycetes</taxon>
        <taxon>Dothideomycetidae</taxon>
        <taxon>Mycosphaerellales</taxon>
        <taxon>Mycosphaerellaceae</taxon>
        <taxon>Dothistroma</taxon>
    </lineage>
</organism>
<dbReference type="EMBL" id="KB446542">
    <property type="protein sequence ID" value="EME41717.1"/>
    <property type="molecule type" value="Genomic_DNA"/>
</dbReference>
<sequence length="132" mass="14608">MAASKQPQGPYKLVTVNTAPERAFRLVGRLVEALKDEYTLVHVTNIEKIEAVEPAVSHHQPDILFCASMWTAEQAAEIQTIARKVRPDIATYAIPHGLQVKEGPDAIVEHLKCMVPQVLETHFGKPGDFAQN</sequence>
<reference evidence="1 2" key="2">
    <citation type="journal article" date="2012" name="PLoS Pathog.">
        <title>Diverse lifestyles and strategies of plant pathogenesis encoded in the genomes of eighteen Dothideomycetes fungi.</title>
        <authorList>
            <person name="Ohm R.A."/>
            <person name="Feau N."/>
            <person name="Henrissat B."/>
            <person name="Schoch C.L."/>
            <person name="Horwitz B.A."/>
            <person name="Barry K.W."/>
            <person name="Condon B.J."/>
            <person name="Copeland A.C."/>
            <person name="Dhillon B."/>
            <person name="Glaser F."/>
            <person name="Hesse C.N."/>
            <person name="Kosti I."/>
            <person name="LaButti K."/>
            <person name="Lindquist E.A."/>
            <person name="Lucas S."/>
            <person name="Salamov A.A."/>
            <person name="Bradshaw R.E."/>
            <person name="Ciuffetti L."/>
            <person name="Hamelin R.C."/>
            <person name="Kema G.H.J."/>
            <person name="Lawrence C."/>
            <person name="Scott J.A."/>
            <person name="Spatafora J.W."/>
            <person name="Turgeon B.G."/>
            <person name="de Wit P.J.G.M."/>
            <person name="Zhong S."/>
            <person name="Goodwin S.B."/>
            <person name="Grigoriev I.V."/>
        </authorList>
    </citation>
    <scope>NUCLEOTIDE SEQUENCE [LARGE SCALE GENOMIC DNA]</scope>
    <source>
        <strain evidence="2">NZE10 / CBS 128990</strain>
    </source>
</reference>
<dbReference type="SUPFAM" id="SSF53182">
    <property type="entry name" value="Pyrrolidone carboxyl peptidase (pyroglutamate aminopeptidase)"/>
    <property type="match status" value="1"/>
</dbReference>
<name>N1PHA0_DOTSN</name>
<accession>N1PHA0</accession>